<dbReference type="AlphaFoldDB" id="A0A1G9MWY6"/>
<dbReference type="GO" id="GO:0010945">
    <property type="term" value="F:coenzyme A diphosphatase activity"/>
    <property type="evidence" value="ECO:0007669"/>
    <property type="project" value="InterPro"/>
</dbReference>
<dbReference type="SUPFAM" id="SSF55811">
    <property type="entry name" value="Nudix"/>
    <property type="match status" value="1"/>
</dbReference>
<evidence type="ECO:0000256" key="3">
    <source>
        <dbReference type="ARBA" id="ARBA00022723"/>
    </source>
</evidence>
<evidence type="ECO:0000313" key="9">
    <source>
        <dbReference type="EMBL" id="SDL78135.1"/>
    </source>
</evidence>
<name>A0A1G9MWY6_9PROT</name>
<dbReference type="Pfam" id="PF00293">
    <property type="entry name" value="NUDIX"/>
    <property type="match status" value="1"/>
</dbReference>
<evidence type="ECO:0000256" key="6">
    <source>
        <dbReference type="ARBA" id="ARBA00023211"/>
    </source>
</evidence>
<dbReference type="InterPro" id="IPR015797">
    <property type="entry name" value="NUDIX_hydrolase-like_dom_sf"/>
</dbReference>
<organism evidence="9 10">
    <name type="scientific">Maricaulis salignorans</name>
    <dbReference type="NCBI Taxonomy" id="144026"/>
    <lineage>
        <taxon>Bacteria</taxon>
        <taxon>Pseudomonadati</taxon>
        <taxon>Pseudomonadota</taxon>
        <taxon>Alphaproteobacteria</taxon>
        <taxon>Maricaulales</taxon>
        <taxon>Maricaulaceae</taxon>
        <taxon>Maricaulis</taxon>
    </lineage>
</organism>
<evidence type="ECO:0000256" key="7">
    <source>
        <dbReference type="SAM" id="MobiDB-lite"/>
    </source>
</evidence>
<dbReference type="GO" id="GO:0046872">
    <property type="term" value="F:metal ion binding"/>
    <property type="evidence" value="ECO:0007669"/>
    <property type="project" value="UniProtKB-KW"/>
</dbReference>
<evidence type="ECO:0000259" key="8">
    <source>
        <dbReference type="PROSITE" id="PS51462"/>
    </source>
</evidence>
<accession>A0A1G9MWY6</accession>
<comment type="cofactor">
    <cofactor evidence="2">
        <name>Mg(2+)</name>
        <dbReference type="ChEBI" id="CHEBI:18420"/>
    </cofactor>
</comment>
<comment type="cofactor">
    <cofactor evidence="1">
        <name>Mn(2+)</name>
        <dbReference type="ChEBI" id="CHEBI:29035"/>
    </cofactor>
</comment>
<evidence type="ECO:0000256" key="5">
    <source>
        <dbReference type="ARBA" id="ARBA00022842"/>
    </source>
</evidence>
<feature type="region of interest" description="Disordered" evidence="7">
    <location>
        <begin position="18"/>
        <end position="39"/>
    </location>
</feature>
<sequence>MPAVKGLLDLMRQRLDPVDGDGGTGFRGDGDLNGLPSPSGRKLRPAAVLAPLILHDGPPRLLFTERASHLLKHPGQISFPGGSLDPGDAGPAQAALREVEEEIGVSADHVELVGRFESYETGTGFQITPFVGVLRPGYDLKPDPGEVASVFEAPFDFLMDPLNHQQRSGVWQGQERHYYAMPWEDRYIWGVTAGLLKSLHDKLYG</sequence>
<dbReference type="PROSITE" id="PS51462">
    <property type="entry name" value="NUDIX"/>
    <property type="match status" value="1"/>
</dbReference>
<keyword evidence="3" id="KW-0479">Metal-binding</keyword>
<dbReference type="OrthoDB" id="9802805at2"/>
<protein>
    <submittedName>
        <fullName evidence="9">NUDIX domain-containing protein</fullName>
    </submittedName>
</protein>
<evidence type="ECO:0000256" key="4">
    <source>
        <dbReference type="ARBA" id="ARBA00022801"/>
    </source>
</evidence>
<dbReference type="Gene3D" id="3.90.79.10">
    <property type="entry name" value="Nucleoside Triphosphate Pyrophosphohydrolase"/>
    <property type="match status" value="1"/>
</dbReference>
<evidence type="ECO:0000256" key="2">
    <source>
        <dbReference type="ARBA" id="ARBA00001946"/>
    </source>
</evidence>
<dbReference type="PANTHER" id="PTHR12992">
    <property type="entry name" value="NUDIX HYDROLASE"/>
    <property type="match status" value="1"/>
</dbReference>
<gene>
    <name evidence="9" type="ORF">SAMN04488568_102122</name>
</gene>
<dbReference type="STRING" id="144026.SAMN04488568_102122"/>
<evidence type="ECO:0000313" key="10">
    <source>
        <dbReference type="Proteomes" id="UP000199759"/>
    </source>
</evidence>
<proteinExistence type="predicted"/>
<keyword evidence="6" id="KW-0464">Manganese</keyword>
<keyword evidence="10" id="KW-1185">Reference proteome</keyword>
<keyword evidence="5" id="KW-0460">Magnesium</keyword>
<dbReference type="InterPro" id="IPR000086">
    <property type="entry name" value="NUDIX_hydrolase_dom"/>
</dbReference>
<feature type="domain" description="Nudix hydrolase" evidence="8">
    <location>
        <begin position="43"/>
        <end position="174"/>
    </location>
</feature>
<dbReference type="RefSeq" id="WP_091766199.1">
    <property type="nucleotide sequence ID" value="NZ_FNHG01000002.1"/>
</dbReference>
<dbReference type="EMBL" id="FNHG01000002">
    <property type="protein sequence ID" value="SDL78135.1"/>
    <property type="molecule type" value="Genomic_DNA"/>
</dbReference>
<keyword evidence="4" id="KW-0378">Hydrolase</keyword>
<dbReference type="InterPro" id="IPR045121">
    <property type="entry name" value="CoAse"/>
</dbReference>
<evidence type="ECO:0000256" key="1">
    <source>
        <dbReference type="ARBA" id="ARBA00001936"/>
    </source>
</evidence>
<dbReference type="CDD" id="cd03426">
    <property type="entry name" value="NUDIX_CoAse_Nudt7"/>
    <property type="match status" value="1"/>
</dbReference>
<reference evidence="9 10" key="1">
    <citation type="submission" date="2016-10" db="EMBL/GenBank/DDBJ databases">
        <authorList>
            <person name="de Groot N.N."/>
        </authorList>
    </citation>
    <scope>NUCLEOTIDE SEQUENCE [LARGE SCALE GENOMIC DNA]</scope>
    <source>
        <strain evidence="9 10">DSM 16077</strain>
    </source>
</reference>
<dbReference type="PANTHER" id="PTHR12992:SF11">
    <property type="entry name" value="MITOCHONDRIAL COENZYME A DIPHOSPHATASE NUDT8"/>
    <property type="match status" value="1"/>
</dbReference>
<dbReference type="Proteomes" id="UP000199759">
    <property type="component" value="Unassembled WGS sequence"/>
</dbReference>